<dbReference type="Proteomes" id="UP000011086">
    <property type="component" value="Unassembled WGS sequence"/>
</dbReference>
<gene>
    <name evidence="2" type="ORF">OOU_Y34scaffold00298g4</name>
</gene>
<accession>A0AA97PNJ2</accession>
<protein>
    <submittedName>
        <fullName evidence="2">Uncharacterized protein</fullName>
    </submittedName>
</protein>
<dbReference type="AlphaFoldDB" id="A0AA97PNJ2"/>
<evidence type="ECO:0000256" key="1">
    <source>
        <dbReference type="SAM" id="MobiDB-lite"/>
    </source>
</evidence>
<dbReference type="EMBL" id="JH793567">
    <property type="protein sequence ID" value="ELQ41152.1"/>
    <property type="molecule type" value="Genomic_DNA"/>
</dbReference>
<organism evidence="2">
    <name type="scientific">Pyricularia oryzae (strain Y34)</name>
    <name type="common">Rice blast fungus</name>
    <name type="synonym">Magnaporthe oryzae</name>
    <dbReference type="NCBI Taxonomy" id="1143189"/>
    <lineage>
        <taxon>Eukaryota</taxon>
        <taxon>Fungi</taxon>
        <taxon>Dikarya</taxon>
        <taxon>Ascomycota</taxon>
        <taxon>Pezizomycotina</taxon>
        <taxon>Sordariomycetes</taxon>
        <taxon>Sordariomycetidae</taxon>
        <taxon>Magnaporthales</taxon>
        <taxon>Pyriculariaceae</taxon>
        <taxon>Pyricularia</taxon>
    </lineage>
</organism>
<feature type="region of interest" description="Disordered" evidence="1">
    <location>
        <begin position="18"/>
        <end position="53"/>
    </location>
</feature>
<name>A0AA97PNJ2_PYRO3</name>
<sequence>MPGGNRATYIVAIGTVRDPDAKYGLSKEPSGANMDPMPVKSGSTSTPDSPVPV</sequence>
<reference evidence="2" key="1">
    <citation type="journal article" date="2012" name="PLoS Genet.">
        <title>Comparative analysis of the genomes of two field isolates of the rice blast fungus Magnaporthe oryzae.</title>
        <authorList>
            <person name="Xue M."/>
            <person name="Yang J."/>
            <person name="Li Z."/>
            <person name="Hu S."/>
            <person name="Yao N."/>
            <person name="Dean R.A."/>
            <person name="Zhao W."/>
            <person name="Shen M."/>
            <person name="Zhang H."/>
            <person name="Li C."/>
            <person name="Liu L."/>
            <person name="Cao L."/>
            <person name="Xu X."/>
            <person name="Xing Y."/>
            <person name="Hsiang T."/>
            <person name="Zhang Z."/>
            <person name="Xu J.R."/>
            <person name="Peng Y.L."/>
        </authorList>
    </citation>
    <scope>NUCLEOTIDE SEQUENCE</scope>
    <source>
        <strain evidence="2">Y34</strain>
    </source>
</reference>
<feature type="compositionally biased region" description="Polar residues" evidence="1">
    <location>
        <begin position="41"/>
        <end position="53"/>
    </location>
</feature>
<proteinExistence type="predicted"/>
<evidence type="ECO:0000313" key="2">
    <source>
        <dbReference type="EMBL" id="ELQ41152.1"/>
    </source>
</evidence>